<reference evidence="1 2" key="1">
    <citation type="submission" date="2018-03" db="EMBL/GenBank/DDBJ databases">
        <title>Draft genome sequence of Rohu Carp (Labeo rohita).</title>
        <authorList>
            <person name="Das P."/>
            <person name="Kushwaha B."/>
            <person name="Joshi C.G."/>
            <person name="Kumar D."/>
            <person name="Nagpure N.S."/>
            <person name="Sahoo L."/>
            <person name="Das S.P."/>
            <person name="Bit A."/>
            <person name="Patnaik S."/>
            <person name="Meher P.K."/>
            <person name="Jayasankar P."/>
            <person name="Koringa P.G."/>
            <person name="Patel N.V."/>
            <person name="Hinsu A.T."/>
            <person name="Kumar R."/>
            <person name="Pandey M."/>
            <person name="Agarwal S."/>
            <person name="Srivastava S."/>
            <person name="Singh M."/>
            <person name="Iquebal M.A."/>
            <person name="Jaiswal S."/>
            <person name="Angadi U.B."/>
            <person name="Kumar N."/>
            <person name="Raza M."/>
            <person name="Shah T.M."/>
            <person name="Rai A."/>
            <person name="Jena J.K."/>
        </authorList>
    </citation>
    <scope>NUCLEOTIDE SEQUENCE [LARGE SCALE GENOMIC DNA]</scope>
    <source>
        <strain evidence="1">DASCIFA01</strain>
        <tissue evidence="1">Testis</tissue>
    </source>
</reference>
<protein>
    <submittedName>
        <fullName evidence="1">Uncharacterized protein</fullName>
    </submittedName>
</protein>
<evidence type="ECO:0000313" key="1">
    <source>
        <dbReference type="EMBL" id="RXN18399.1"/>
    </source>
</evidence>
<accession>A0A498MBC7</accession>
<comment type="caution">
    <text evidence="1">The sequence shown here is derived from an EMBL/GenBank/DDBJ whole genome shotgun (WGS) entry which is preliminary data.</text>
</comment>
<organism evidence="1 2">
    <name type="scientific">Labeo rohita</name>
    <name type="common">Indian major carp</name>
    <name type="synonym">Cyprinus rohita</name>
    <dbReference type="NCBI Taxonomy" id="84645"/>
    <lineage>
        <taxon>Eukaryota</taxon>
        <taxon>Metazoa</taxon>
        <taxon>Chordata</taxon>
        <taxon>Craniata</taxon>
        <taxon>Vertebrata</taxon>
        <taxon>Euteleostomi</taxon>
        <taxon>Actinopterygii</taxon>
        <taxon>Neopterygii</taxon>
        <taxon>Teleostei</taxon>
        <taxon>Ostariophysi</taxon>
        <taxon>Cypriniformes</taxon>
        <taxon>Cyprinidae</taxon>
        <taxon>Labeoninae</taxon>
        <taxon>Labeonini</taxon>
        <taxon>Labeo</taxon>
    </lineage>
</organism>
<gene>
    <name evidence="1" type="ORF">ROHU_026245</name>
</gene>
<proteinExistence type="predicted"/>
<evidence type="ECO:0000313" key="2">
    <source>
        <dbReference type="Proteomes" id="UP000290572"/>
    </source>
</evidence>
<dbReference type="AlphaFoldDB" id="A0A498MBC7"/>
<dbReference type="Proteomes" id="UP000290572">
    <property type="component" value="Unassembled WGS sequence"/>
</dbReference>
<name>A0A498MBC7_LABRO</name>
<keyword evidence="2" id="KW-1185">Reference proteome</keyword>
<sequence length="87" mass="9876">MLIISKGDHEQRIHNRFFPFDCTAFGNVNLDEVQQSARHGGDYVNTGEGTMTAEYNCAELAQKKEVTWSFGRQLFATLFLGTDTDFH</sequence>
<dbReference type="EMBL" id="QBIY01012720">
    <property type="protein sequence ID" value="RXN18399.1"/>
    <property type="molecule type" value="Genomic_DNA"/>
</dbReference>